<dbReference type="EMBL" id="OZ035824">
    <property type="protein sequence ID" value="CAL1594118.1"/>
    <property type="molecule type" value="Genomic_DNA"/>
</dbReference>
<sequence length="225" mass="26315">MRLLLLLCLLLPATSHFIPRFLRAPQDQTGISGGVVSFVCHAFGEPKPRVTWMKKGKKVTSQRFELLGDLLRAPRSIVLNFLRFDIKEMILKKAWQKRLKIEGKPLFFDQDYAYEVVQQRKAYGGIKKVLKENDIRFQTPLTKIKIHWTDGPKTYGNPHEAAEEMQERGLEVTTRAAEEGEDAMESRMQRVFPWMKVRDTPGRRSDPSQRARERLQEFRRQSEEK</sequence>
<evidence type="ECO:0000259" key="3">
    <source>
        <dbReference type="PROSITE" id="PS50835"/>
    </source>
</evidence>
<dbReference type="Pfam" id="PF07679">
    <property type="entry name" value="I-set"/>
    <property type="match status" value="1"/>
</dbReference>
<dbReference type="SUPFAM" id="SSF48726">
    <property type="entry name" value="Immunoglobulin"/>
    <property type="match status" value="1"/>
</dbReference>
<dbReference type="InterPro" id="IPR036179">
    <property type="entry name" value="Ig-like_dom_sf"/>
</dbReference>
<dbReference type="Gene3D" id="2.60.40.10">
    <property type="entry name" value="Immunoglobulins"/>
    <property type="match status" value="1"/>
</dbReference>
<protein>
    <recommendedName>
        <fullName evidence="3">Ig-like domain-containing protein</fullName>
    </recommendedName>
</protein>
<dbReference type="Gene3D" id="3.30.250.20">
    <property type="entry name" value="L1 transposable element, C-terminal domain"/>
    <property type="match status" value="1"/>
</dbReference>
<gene>
    <name evidence="4" type="ORF">KC01_LOCUS23109</name>
</gene>
<keyword evidence="2" id="KW-0732">Signal</keyword>
<name>A0AAV2KVL8_KNICA</name>
<dbReference type="FunFam" id="2.60.40.10:FF:000023">
    <property type="entry name" value="receptor-type tyrosine-protein phosphatase delta isoform X2"/>
    <property type="match status" value="1"/>
</dbReference>
<feature type="signal peptide" evidence="2">
    <location>
        <begin position="1"/>
        <end position="15"/>
    </location>
</feature>
<dbReference type="InterPro" id="IPR007110">
    <property type="entry name" value="Ig-like_dom"/>
</dbReference>
<proteinExistence type="predicted"/>
<evidence type="ECO:0000313" key="4">
    <source>
        <dbReference type="EMBL" id="CAL1594118.1"/>
    </source>
</evidence>
<feature type="domain" description="Ig-like" evidence="3">
    <location>
        <begin position="19"/>
        <end position="58"/>
    </location>
</feature>
<reference evidence="4 5" key="1">
    <citation type="submission" date="2024-04" db="EMBL/GenBank/DDBJ databases">
        <authorList>
            <person name="Waldvogel A.-M."/>
            <person name="Schoenle A."/>
        </authorList>
    </citation>
    <scope>NUCLEOTIDE SEQUENCE [LARGE SCALE GENOMIC DNA]</scope>
</reference>
<dbReference type="InterPro" id="IPR013783">
    <property type="entry name" value="Ig-like_fold"/>
</dbReference>
<evidence type="ECO:0000313" key="5">
    <source>
        <dbReference type="Proteomes" id="UP001497482"/>
    </source>
</evidence>
<organism evidence="4 5">
    <name type="scientific">Knipowitschia caucasica</name>
    <name type="common">Caucasian dwarf goby</name>
    <name type="synonym">Pomatoschistus caucasicus</name>
    <dbReference type="NCBI Taxonomy" id="637954"/>
    <lineage>
        <taxon>Eukaryota</taxon>
        <taxon>Metazoa</taxon>
        <taxon>Chordata</taxon>
        <taxon>Craniata</taxon>
        <taxon>Vertebrata</taxon>
        <taxon>Euteleostomi</taxon>
        <taxon>Actinopterygii</taxon>
        <taxon>Neopterygii</taxon>
        <taxon>Teleostei</taxon>
        <taxon>Neoteleostei</taxon>
        <taxon>Acanthomorphata</taxon>
        <taxon>Gobiaria</taxon>
        <taxon>Gobiiformes</taxon>
        <taxon>Gobioidei</taxon>
        <taxon>Gobiidae</taxon>
        <taxon>Gobiinae</taxon>
        <taxon>Knipowitschia</taxon>
    </lineage>
</organism>
<dbReference type="PROSITE" id="PS50835">
    <property type="entry name" value="IG_LIKE"/>
    <property type="match status" value="1"/>
</dbReference>
<keyword evidence="5" id="KW-1185">Reference proteome</keyword>
<evidence type="ECO:0000256" key="1">
    <source>
        <dbReference type="SAM" id="MobiDB-lite"/>
    </source>
</evidence>
<dbReference type="Proteomes" id="UP001497482">
    <property type="component" value="Chromosome 2"/>
</dbReference>
<dbReference type="InterPro" id="IPR042566">
    <property type="entry name" value="L1_C"/>
</dbReference>
<accession>A0AAV2KVL8</accession>
<dbReference type="InterPro" id="IPR013098">
    <property type="entry name" value="Ig_I-set"/>
</dbReference>
<evidence type="ECO:0000256" key="2">
    <source>
        <dbReference type="SAM" id="SignalP"/>
    </source>
</evidence>
<feature type="chain" id="PRO_5043662784" description="Ig-like domain-containing protein" evidence="2">
    <location>
        <begin position="16"/>
        <end position="225"/>
    </location>
</feature>
<dbReference type="AlphaFoldDB" id="A0AAV2KVL8"/>
<feature type="region of interest" description="Disordered" evidence="1">
    <location>
        <begin position="196"/>
        <end position="225"/>
    </location>
</feature>